<evidence type="ECO:0000313" key="2">
    <source>
        <dbReference type="EMBL" id="PDQ36549.1"/>
    </source>
</evidence>
<comment type="caution">
    <text evidence="2">The sequence shown here is derived from an EMBL/GenBank/DDBJ whole genome shotgun (WGS) entry which is preliminary data.</text>
</comment>
<accession>A0A2A6FV01</accession>
<reference evidence="3" key="1">
    <citation type="submission" date="2017-03" db="EMBL/GenBank/DDBJ databases">
        <authorList>
            <person name="Lund M.B."/>
        </authorList>
    </citation>
    <scope>NUCLEOTIDE SEQUENCE [LARGE SCALE GENOMIC DNA]</scope>
</reference>
<evidence type="ECO:0000256" key="1">
    <source>
        <dbReference type="SAM" id="MobiDB-lite"/>
    </source>
</evidence>
<dbReference type="AlphaFoldDB" id="A0A2A6FV01"/>
<gene>
    <name evidence="2" type="ORF">B5766_00200</name>
</gene>
<dbReference type="EMBL" id="NAEP01000007">
    <property type="protein sequence ID" value="PDQ36549.1"/>
    <property type="molecule type" value="Genomic_DNA"/>
</dbReference>
<organism evidence="2 3">
    <name type="scientific">Candidatus Lumbricidiphila eiseniae</name>
    <dbReference type="NCBI Taxonomy" id="1969409"/>
    <lineage>
        <taxon>Bacteria</taxon>
        <taxon>Bacillati</taxon>
        <taxon>Actinomycetota</taxon>
        <taxon>Actinomycetes</taxon>
        <taxon>Micrococcales</taxon>
        <taxon>Microbacteriaceae</taxon>
        <taxon>Candidatus Lumbricidiphila</taxon>
    </lineage>
</organism>
<protein>
    <submittedName>
        <fullName evidence="2">Uncharacterized protein</fullName>
    </submittedName>
</protein>
<sequence length="337" mass="39192">MDARAVVELMANREQRGIVLSKTELRLASLRENELDEVSLLFTDSEPELRANRVANAFWRWWILRSLIDYRKSRKENPTIDMRWFQLMWGADLNEFWRRYSESGTPYSTRPSEIRALGRFTKKVVRGLREELWSAIAATKDWFDGLRDTVAWALTGWIGDPPPIPQSAKLQDFGPETDGLSLDTLQFGYRTGLIDARSIVRLMADRKQRHLPLTEAELRLASLPDNELYEIPLMFNDPDAELRTNSAARAFWRWYILRLLFDKLKPGLFDPRIDFGELQIAWDYDHEGEDVEGGSPIGGLQDRFQPSGRGSRSFGKRARAQFFEKFEQWLSDNQPTN</sequence>
<feature type="region of interest" description="Disordered" evidence="1">
    <location>
        <begin position="293"/>
        <end position="315"/>
    </location>
</feature>
<dbReference type="Proteomes" id="UP000219994">
    <property type="component" value="Unassembled WGS sequence"/>
</dbReference>
<proteinExistence type="predicted"/>
<evidence type="ECO:0000313" key="3">
    <source>
        <dbReference type="Proteomes" id="UP000219994"/>
    </source>
</evidence>
<name>A0A2A6FV01_9MICO</name>